<reference evidence="2" key="1">
    <citation type="submission" date="2016-04" db="EMBL/GenBank/DDBJ databases">
        <title>Cephalotus genome sequencing.</title>
        <authorList>
            <person name="Fukushima K."/>
            <person name="Hasebe M."/>
            <person name="Fang X."/>
        </authorList>
    </citation>
    <scope>NUCLEOTIDE SEQUENCE [LARGE SCALE GENOMIC DNA]</scope>
    <source>
        <strain evidence="2">cv. St1</strain>
    </source>
</reference>
<dbReference type="AlphaFoldDB" id="A0A1Q3B324"/>
<dbReference type="InParanoid" id="A0A1Q3B324"/>
<comment type="caution">
    <text evidence="1">The sequence shown here is derived from an EMBL/GenBank/DDBJ whole genome shotgun (WGS) entry which is preliminary data.</text>
</comment>
<evidence type="ECO:0000313" key="2">
    <source>
        <dbReference type="Proteomes" id="UP000187406"/>
    </source>
</evidence>
<sequence length="106" mass="11952">MYMIYTLSTITRLGSDSGFSIRVLKFMLRNMDLELTTSQLVEFLKWNQGSEIKKSSISSFCKKNHSISSISFSLSTSPLYEDLSFSSVSHTPQIISSCEQNPYSTS</sequence>
<protein>
    <submittedName>
        <fullName evidence="1">Uncharacterized protein</fullName>
    </submittedName>
</protein>
<dbReference type="EMBL" id="BDDD01000252">
    <property type="protein sequence ID" value="GAV62295.1"/>
    <property type="molecule type" value="Genomic_DNA"/>
</dbReference>
<gene>
    <name evidence="1" type="ORF">CFOL_v3_05819</name>
</gene>
<accession>A0A1Q3B324</accession>
<evidence type="ECO:0000313" key="1">
    <source>
        <dbReference type="EMBL" id="GAV62295.1"/>
    </source>
</evidence>
<keyword evidence="2" id="KW-1185">Reference proteome</keyword>
<dbReference type="Proteomes" id="UP000187406">
    <property type="component" value="Unassembled WGS sequence"/>
</dbReference>
<name>A0A1Q3B324_CEPFO</name>
<organism evidence="1 2">
    <name type="scientific">Cephalotus follicularis</name>
    <name type="common">Albany pitcher plant</name>
    <dbReference type="NCBI Taxonomy" id="3775"/>
    <lineage>
        <taxon>Eukaryota</taxon>
        <taxon>Viridiplantae</taxon>
        <taxon>Streptophyta</taxon>
        <taxon>Embryophyta</taxon>
        <taxon>Tracheophyta</taxon>
        <taxon>Spermatophyta</taxon>
        <taxon>Magnoliopsida</taxon>
        <taxon>eudicotyledons</taxon>
        <taxon>Gunneridae</taxon>
        <taxon>Pentapetalae</taxon>
        <taxon>rosids</taxon>
        <taxon>fabids</taxon>
        <taxon>Oxalidales</taxon>
        <taxon>Cephalotaceae</taxon>
        <taxon>Cephalotus</taxon>
    </lineage>
</organism>
<proteinExistence type="predicted"/>